<feature type="region of interest" description="Disordered" evidence="1">
    <location>
        <begin position="162"/>
        <end position="248"/>
    </location>
</feature>
<evidence type="ECO:0000256" key="1">
    <source>
        <dbReference type="SAM" id="MobiDB-lite"/>
    </source>
</evidence>
<sequence>MPASLQHQCTAAAPHPRTTATSHAAARALCRHPRALTVAPLVAAPHRHHATVASAPPRRACACITRRSTSSTAAAIQGPEHLLPPPVRSVHLWCSTNCPRAIFVLFLQSAVMGRDKKGKGKAVVQPAKKRTCEQRDWDRVLAVPDTQGQPQRPVRIREALTTAQRESGATTANGSVIVAAQGTSPPRRSGRTRATVPASAPPPPRSGARNRGGAISRPRVRIQEQPQQSDGDSSSSSGGTPVEEPPVYLRDLSGLPAAKVRRLREVPELMWFPDHSKEQVDTRFYTLLQEAFYYAYIRIGARFSEHRLLLWGALRVSAGFSILSYFEKYPGLVPLLSERAQYVREWVRVFCATLHIGVDREYIWFMFDCGNWRIDREGLAERHGLTLSEEPVSLNHLAYGDAMPPRRAHYLFPYFRMAGTALGSYKRGPSPPSFHTHNT</sequence>
<comment type="caution">
    <text evidence="2">The sequence shown here is derived from an EMBL/GenBank/DDBJ whole genome shotgun (WGS) entry which is preliminary data.</text>
</comment>
<protein>
    <submittedName>
        <fullName evidence="2">Uncharacterized protein</fullName>
    </submittedName>
</protein>
<dbReference type="AlphaFoldDB" id="A0A3L6Q274"/>
<reference evidence="3" key="1">
    <citation type="journal article" date="2019" name="Nat. Commun.">
        <title>The genome of broomcorn millet.</title>
        <authorList>
            <person name="Zou C."/>
            <person name="Miki D."/>
            <person name="Li D."/>
            <person name="Tang Q."/>
            <person name="Xiao L."/>
            <person name="Rajput S."/>
            <person name="Deng P."/>
            <person name="Jia W."/>
            <person name="Huang R."/>
            <person name="Zhang M."/>
            <person name="Sun Y."/>
            <person name="Hu J."/>
            <person name="Fu X."/>
            <person name="Schnable P.S."/>
            <person name="Li F."/>
            <person name="Zhang H."/>
            <person name="Feng B."/>
            <person name="Zhu X."/>
            <person name="Liu R."/>
            <person name="Schnable J.C."/>
            <person name="Zhu J.-K."/>
            <person name="Zhang H."/>
        </authorList>
    </citation>
    <scope>NUCLEOTIDE SEQUENCE [LARGE SCALE GENOMIC DNA]</scope>
</reference>
<feature type="compositionally biased region" description="Low complexity" evidence="1">
    <location>
        <begin position="229"/>
        <end position="239"/>
    </location>
</feature>
<keyword evidence="3" id="KW-1185">Reference proteome</keyword>
<dbReference type="EMBL" id="PQIB02000014">
    <property type="protein sequence ID" value="RLM69156.1"/>
    <property type="molecule type" value="Genomic_DNA"/>
</dbReference>
<gene>
    <name evidence="2" type="ORF">C2845_PM17G08820</name>
</gene>
<evidence type="ECO:0000313" key="2">
    <source>
        <dbReference type="EMBL" id="RLM69156.1"/>
    </source>
</evidence>
<evidence type="ECO:0000313" key="3">
    <source>
        <dbReference type="Proteomes" id="UP000275267"/>
    </source>
</evidence>
<dbReference type="Proteomes" id="UP000275267">
    <property type="component" value="Unassembled WGS sequence"/>
</dbReference>
<name>A0A3L6Q274_PANMI</name>
<proteinExistence type="predicted"/>
<organism evidence="2 3">
    <name type="scientific">Panicum miliaceum</name>
    <name type="common">Proso millet</name>
    <name type="synonym">Broomcorn millet</name>
    <dbReference type="NCBI Taxonomy" id="4540"/>
    <lineage>
        <taxon>Eukaryota</taxon>
        <taxon>Viridiplantae</taxon>
        <taxon>Streptophyta</taxon>
        <taxon>Embryophyta</taxon>
        <taxon>Tracheophyta</taxon>
        <taxon>Spermatophyta</taxon>
        <taxon>Magnoliopsida</taxon>
        <taxon>Liliopsida</taxon>
        <taxon>Poales</taxon>
        <taxon>Poaceae</taxon>
        <taxon>PACMAD clade</taxon>
        <taxon>Panicoideae</taxon>
        <taxon>Panicodae</taxon>
        <taxon>Paniceae</taxon>
        <taxon>Panicinae</taxon>
        <taxon>Panicum</taxon>
        <taxon>Panicum sect. Panicum</taxon>
    </lineage>
</organism>
<accession>A0A3L6Q274</accession>
<feature type="compositionally biased region" description="Polar residues" evidence="1">
    <location>
        <begin position="162"/>
        <end position="174"/>
    </location>
</feature>